<evidence type="ECO:0000313" key="4">
    <source>
        <dbReference type="EMBL" id="RDY14038.1"/>
    </source>
</evidence>
<keyword evidence="2" id="KW-0677">Repeat</keyword>
<dbReference type="NCBIfam" id="TIGR00756">
    <property type="entry name" value="PPR"/>
    <property type="match status" value="3"/>
</dbReference>
<evidence type="ECO:0000256" key="3">
    <source>
        <dbReference type="PROSITE-ProRule" id="PRU00708"/>
    </source>
</evidence>
<evidence type="ECO:0000256" key="1">
    <source>
        <dbReference type="ARBA" id="ARBA00007626"/>
    </source>
</evidence>
<protein>
    <submittedName>
        <fullName evidence="4">Pentatricopeptide repeat-containing protein, mitochondrial</fullName>
    </submittedName>
</protein>
<proteinExistence type="inferred from homology"/>
<dbReference type="PANTHER" id="PTHR47938:SF35">
    <property type="entry name" value="PENTATRICOPEPTIDE REPEAT-CONTAINING PROTEIN 4, MITOCHONDRIAL-RELATED"/>
    <property type="match status" value="1"/>
</dbReference>
<feature type="repeat" description="PPR" evidence="3">
    <location>
        <begin position="399"/>
        <end position="433"/>
    </location>
</feature>
<organism evidence="4 5">
    <name type="scientific">Mucuna pruriens</name>
    <name type="common">Velvet bean</name>
    <name type="synonym">Dolichos pruriens</name>
    <dbReference type="NCBI Taxonomy" id="157652"/>
    <lineage>
        <taxon>Eukaryota</taxon>
        <taxon>Viridiplantae</taxon>
        <taxon>Streptophyta</taxon>
        <taxon>Embryophyta</taxon>
        <taxon>Tracheophyta</taxon>
        <taxon>Spermatophyta</taxon>
        <taxon>Magnoliopsida</taxon>
        <taxon>eudicotyledons</taxon>
        <taxon>Gunneridae</taxon>
        <taxon>Pentapetalae</taxon>
        <taxon>rosids</taxon>
        <taxon>fabids</taxon>
        <taxon>Fabales</taxon>
        <taxon>Fabaceae</taxon>
        <taxon>Papilionoideae</taxon>
        <taxon>50 kb inversion clade</taxon>
        <taxon>NPAAA clade</taxon>
        <taxon>indigoferoid/millettioid clade</taxon>
        <taxon>Phaseoleae</taxon>
        <taxon>Mucuna</taxon>
    </lineage>
</organism>
<dbReference type="Proteomes" id="UP000257109">
    <property type="component" value="Unassembled WGS sequence"/>
</dbReference>
<dbReference type="InterPro" id="IPR002885">
    <property type="entry name" value="PPR_rpt"/>
</dbReference>
<sequence>MWSRILARATRAVAAAAGNYSPIHQRISNPIFLKNPKSTFPKILNPRFLVTDSTLTLDNELPLDSLENDGDKQPTEGDTYEVDVDKLESVLLLLQTSSDGSFESCLDDMDLVLHEQLVTKITETPFVLGENLIRFFRWACSERSLKVTTPMLESLVLAICRNDVRKVEVYSVWDLVKEIGEKESGILNVRILNELILSLSRLGKGKAALEVFDKFEAFQCVPDADTYYFTIEALCQRRAFDWACGVCEKMVDAQTLPDGEKVGAVLTWLCKGKKAKEAHGVYVVAMEKGKRPPMKAFNFLVAKLCGEDETVKLAFKMLEDITAEKRERAIKPFLAVVRALCRIKEVDSAKELVLKMIKDGPPPGNAVFNFVVTAYSKAGEMRQAVEMMRLMESRGLRPDVYTYTVLASAYSNGGEMEEALKIFAEAKKKHVKLDPVMFHTLIRGYCKLEQFDEALKLLAEMKDFGVRPSVDEYDKLIQSLCLKALDWEMAEKLQEEMKENGLHLKGITRGLIRAVKEMEKEVVEAESVTAVAYGIALDNKQFVSSPTADSHGRTKKKAVYKLNYSVFYRNRTLHRCIRLRGKPINYHHSGANRTWYGVPGWASPQFENTVLHNVYCDKILTEQGEDGAFKSNTAFGKFCHGVSKIQRVFISQIGIHETSKFLSNVLSFKHLIHSCRQHLFPRSILIPTNCLSSRKKLQKHNPKSKDIHL</sequence>
<gene>
    <name evidence="4" type="ORF">CR513_00955</name>
</gene>
<dbReference type="GO" id="GO:0140053">
    <property type="term" value="P:mitochondrial gene expression"/>
    <property type="evidence" value="ECO:0007669"/>
    <property type="project" value="TreeGrafter"/>
</dbReference>
<feature type="non-terminal residue" evidence="4">
    <location>
        <position position="1"/>
    </location>
</feature>
<evidence type="ECO:0000313" key="5">
    <source>
        <dbReference type="Proteomes" id="UP000257109"/>
    </source>
</evidence>
<feature type="repeat" description="PPR" evidence="3">
    <location>
        <begin position="329"/>
        <end position="363"/>
    </location>
</feature>
<comment type="caution">
    <text evidence="4">The sequence shown here is derived from an EMBL/GenBank/DDBJ whole genome shotgun (WGS) entry which is preliminary data.</text>
</comment>
<dbReference type="PROSITE" id="PS51375">
    <property type="entry name" value="PPR"/>
    <property type="match status" value="5"/>
</dbReference>
<dbReference type="OrthoDB" id="185373at2759"/>
<feature type="repeat" description="PPR" evidence="3">
    <location>
        <begin position="434"/>
        <end position="468"/>
    </location>
</feature>
<reference evidence="4" key="1">
    <citation type="submission" date="2018-05" db="EMBL/GenBank/DDBJ databases">
        <title>Draft genome of Mucuna pruriens seed.</title>
        <authorList>
            <person name="Nnadi N.E."/>
            <person name="Vos R."/>
            <person name="Hasami M.H."/>
            <person name="Devisetty U.K."/>
            <person name="Aguiy J.C."/>
        </authorList>
    </citation>
    <scope>NUCLEOTIDE SEQUENCE [LARGE SCALE GENOMIC DNA]</scope>
    <source>
        <strain evidence="4">JCA_2017</strain>
    </source>
</reference>
<accession>A0A371IGC5</accession>
<feature type="repeat" description="PPR" evidence="3">
    <location>
        <begin position="469"/>
        <end position="504"/>
    </location>
</feature>
<dbReference type="GO" id="GO:0003729">
    <property type="term" value="F:mRNA binding"/>
    <property type="evidence" value="ECO:0007669"/>
    <property type="project" value="TreeGrafter"/>
</dbReference>
<comment type="similarity">
    <text evidence="1">Belongs to the PPR family. P subfamily.</text>
</comment>
<dbReference type="Gene3D" id="1.25.40.10">
    <property type="entry name" value="Tetratricopeptide repeat domain"/>
    <property type="match status" value="3"/>
</dbReference>
<dbReference type="Pfam" id="PF01535">
    <property type="entry name" value="PPR"/>
    <property type="match status" value="1"/>
</dbReference>
<keyword evidence="5" id="KW-1185">Reference proteome</keyword>
<dbReference type="Pfam" id="PF13041">
    <property type="entry name" value="PPR_2"/>
    <property type="match status" value="2"/>
</dbReference>
<dbReference type="Gene3D" id="2.60.120.650">
    <property type="entry name" value="Cupin"/>
    <property type="match status" value="1"/>
</dbReference>
<dbReference type="GO" id="GO:0005739">
    <property type="term" value="C:mitochondrion"/>
    <property type="evidence" value="ECO:0007669"/>
    <property type="project" value="TreeGrafter"/>
</dbReference>
<feature type="repeat" description="PPR" evidence="3">
    <location>
        <begin position="364"/>
        <end position="398"/>
    </location>
</feature>
<dbReference type="AlphaFoldDB" id="A0A371IGC5"/>
<name>A0A371IGC5_MUCPR</name>
<dbReference type="EMBL" id="QJKJ01000152">
    <property type="protein sequence ID" value="RDY14038.1"/>
    <property type="molecule type" value="Genomic_DNA"/>
</dbReference>
<dbReference type="InterPro" id="IPR011990">
    <property type="entry name" value="TPR-like_helical_dom_sf"/>
</dbReference>
<dbReference type="PANTHER" id="PTHR47938">
    <property type="entry name" value="RESPIRATORY COMPLEX I CHAPERONE (CIA84), PUTATIVE (AFU_ORTHOLOGUE AFUA_2G06020)-RELATED"/>
    <property type="match status" value="1"/>
</dbReference>
<evidence type="ECO:0000256" key="2">
    <source>
        <dbReference type="ARBA" id="ARBA00022737"/>
    </source>
</evidence>
<dbReference type="STRING" id="157652.A0A371IGC5"/>